<keyword evidence="1" id="KW-0472">Membrane</keyword>
<accession>A0A3R9KPF0</accession>
<dbReference type="AlphaFoldDB" id="A0A3R9KPF0"/>
<keyword evidence="1" id="KW-0812">Transmembrane</keyword>
<gene>
    <name evidence="2" type="ORF">D8792_10250</name>
</gene>
<dbReference type="Proteomes" id="UP000270868">
    <property type="component" value="Unassembled WGS sequence"/>
</dbReference>
<sequence>MSPTHCFIVMLTIVHPYNIHDFSDFDKASRRTLAKFIFTHGDIAFCVNGLDNSLQALSCRNRTHISIGFLNLISERPHDDRWIVLVFFDHHSQVKVRPFLTWFSIWMGCFLVKETAVVIGLLTVVPSIKGFFLH</sequence>
<name>A0A3R9KPF0_STRCR</name>
<keyword evidence="1" id="KW-1133">Transmembrane helix</keyword>
<evidence type="ECO:0000256" key="1">
    <source>
        <dbReference type="SAM" id="Phobius"/>
    </source>
</evidence>
<evidence type="ECO:0000313" key="3">
    <source>
        <dbReference type="Proteomes" id="UP000270868"/>
    </source>
</evidence>
<comment type="caution">
    <text evidence="2">The sequence shown here is derived from an EMBL/GenBank/DDBJ whole genome shotgun (WGS) entry which is preliminary data.</text>
</comment>
<proteinExistence type="predicted"/>
<reference evidence="2 3" key="1">
    <citation type="submission" date="2018-11" db="EMBL/GenBank/DDBJ databases">
        <title>Species Designations Belie Phenotypic and Genotypic Heterogeneity in Oral Streptococci.</title>
        <authorList>
            <person name="Velsko I."/>
        </authorList>
    </citation>
    <scope>NUCLEOTIDE SEQUENCE [LARGE SCALE GENOMIC DNA]</scope>
    <source>
        <strain evidence="2 3">A52</strain>
    </source>
</reference>
<evidence type="ECO:0000313" key="2">
    <source>
        <dbReference type="EMBL" id="RSJ87285.1"/>
    </source>
</evidence>
<dbReference type="EMBL" id="RJPS01000053">
    <property type="protein sequence ID" value="RSJ87285.1"/>
    <property type="molecule type" value="Genomic_DNA"/>
</dbReference>
<organism evidence="2 3">
    <name type="scientific">Streptococcus cristatus</name>
    <dbReference type="NCBI Taxonomy" id="45634"/>
    <lineage>
        <taxon>Bacteria</taxon>
        <taxon>Bacillati</taxon>
        <taxon>Bacillota</taxon>
        <taxon>Bacilli</taxon>
        <taxon>Lactobacillales</taxon>
        <taxon>Streptococcaceae</taxon>
        <taxon>Streptococcus</taxon>
    </lineage>
</organism>
<protein>
    <submittedName>
        <fullName evidence="2">Uncharacterized protein</fullName>
    </submittedName>
</protein>
<feature type="transmembrane region" description="Helical" evidence="1">
    <location>
        <begin position="99"/>
        <end position="125"/>
    </location>
</feature>